<evidence type="ECO:0000313" key="2">
    <source>
        <dbReference type="EMBL" id="OAA41311.1"/>
    </source>
</evidence>
<dbReference type="GO" id="GO:0051321">
    <property type="term" value="P:meiotic cell cycle"/>
    <property type="evidence" value="ECO:0007669"/>
    <property type="project" value="UniProtKB-KW"/>
</dbReference>
<dbReference type="PANTHER" id="PTHR40375">
    <property type="entry name" value="SPORULATION-SPECIFIC PROTEIN 22"/>
    <property type="match status" value="1"/>
</dbReference>
<name>A0A167CKT5_METRR</name>
<keyword evidence="3" id="KW-1185">Reference proteome</keyword>
<proteinExistence type="predicted"/>
<evidence type="ECO:0000313" key="3">
    <source>
        <dbReference type="Proteomes" id="UP000243498"/>
    </source>
</evidence>
<gene>
    <name evidence="2" type="ORF">NOR_05389</name>
</gene>
<dbReference type="OMA" id="QIAYPEM"/>
<protein>
    <submittedName>
        <fullName evidence="2">Meiosis specific protein SPO22</fullName>
    </submittedName>
</protein>
<dbReference type="GO" id="GO:0090173">
    <property type="term" value="P:regulation of synaptonemal complex assembly"/>
    <property type="evidence" value="ECO:0007669"/>
    <property type="project" value="InterPro"/>
</dbReference>
<keyword evidence="1" id="KW-0469">Meiosis</keyword>
<dbReference type="AlphaFoldDB" id="A0A167CKT5"/>
<dbReference type="OrthoDB" id="65716at2759"/>
<evidence type="ECO:0000256" key="1">
    <source>
        <dbReference type="ARBA" id="ARBA00023254"/>
    </source>
</evidence>
<dbReference type="InterPro" id="IPR039057">
    <property type="entry name" value="Spo22/ZIP4"/>
</dbReference>
<sequence length="840" mass="95613">MEHSHSNGLKTRDLIEISTLLQTALSSQSCNDDGLDLYLSRVETGLRAVNLWTSAPTVVTSCSLRKLQVQGQVLWNMCVRRRRNLTDEPSRCKVQKLVLRSWILAFLLFELCRSRAMASEIAVAEAEYLLGLALTVTTASVNDSELGVAKLAMQRGAVYVNYLESASDAWNFDSRRMPPLQAAYYSFRIWVSWREDRLDVAEHMFCKADPFRRGLDDIAVENLAYILHYVGLDLVSKRNLDSGMKWLNRGFRLLSAATCTFSPKAEHLYLAICNDLIEAMRRRNLLENAEEIQSMLNLALPKTGHHPVLLHCQLMVMDITEELDRSEKGRLNLVQRMVSSPELSESTLYLSFYHLLRLGDTCSPSDLLDELLFRHAVPTENVTLVGKALFLRMWIELRMVYNHEGGLIIGDVVEKVYQSIRTQLSWAEAEACQADHELGRESLKAIASIKDMRHIEDVLYACCSEVKSFEDKLCALEVLKALYEQPTKYLPDAINVPTLLRCAIRLMQAFDMDHHHEGTRNDEESHFAAAKYATSRSETGKAFPITELDWFRKNAYNLAVLKSHEWREKHIIRLASTCISLTSCYPSTIPAHQADELATTLLRSHFIISAFHLAQARNSVDPPKRHHFYSEVRHHTAEYRKILHTSTQTGNAAHQDLKSKLATLLVYDFEAAMALSHTEDLETIIQFVKPHKDALPLKAMADMLLRSPLPAKVFAASLETIIREIHIFERFDARKLCRQVRIMFQTVLPISDAAALQLFGRIIQITHESRMAGASLSRLDLEWIVATAFNHAIDFYARGQETACRVWAVKAIELAGHLDEGALAQFLRDRFAQLRFEQDE</sequence>
<comment type="caution">
    <text evidence="2">The sequence shown here is derived from an EMBL/GenBank/DDBJ whole genome shotgun (WGS) entry which is preliminary data.</text>
</comment>
<dbReference type="Pfam" id="PF08631">
    <property type="entry name" value="SPO22"/>
    <property type="match status" value="1"/>
</dbReference>
<accession>A0A167CKT5</accession>
<dbReference type="InterPro" id="IPR013940">
    <property type="entry name" value="Spo22/ZIP4/TEX11"/>
</dbReference>
<dbReference type="PANTHER" id="PTHR40375:SF2">
    <property type="entry name" value="SPORULATION-SPECIFIC PROTEIN 22"/>
    <property type="match status" value="1"/>
</dbReference>
<reference evidence="2 3" key="1">
    <citation type="journal article" date="2016" name="Genome Biol. Evol.">
        <title>Divergent and convergent evolution of fungal pathogenicity.</title>
        <authorList>
            <person name="Shang Y."/>
            <person name="Xiao G."/>
            <person name="Zheng P."/>
            <person name="Cen K."/>
            <person name="Zhan S."/>
            <person name="Wang C."/>
        </authorList>
    </citation>
    <scope>NUCLEOTIDE SEQUENCE [LARGE SCALE GENOMIC DNA]</scope>
    <source>
        <strain evidence="2 3">RCEF 4871</strain>
    </source>
</reference>
<organism evidence="2 3">
    <name type="scientific">Metarhizium rileyi (strain RCEF 4871)</name>
    <name type="common">Nomuraea rileyi</name>
    <dbReference type="NCBI Taxonomy" id="1649241"/>
    <lineage>
        <taxon>Eukaryota</taxon>
        <taxon>Fungi</taxon>
        <taxon>Dikarya</taxon>
        <taxon>Ascomycota</taxon>
        <taxon>Pezizomycotina</taxon>
        <taxon>Sordariomycetes</taxon>
        <taxon>Hypocreomycetidae</taxon>
        <taxon>Hypocreales</taxon>
        <taxon>Clavicipitaceae</taxon>
        <taxon>Metarhizium</taxon>
    </lineage>
</organism>
<dbReference type="Proteomes" id="UP000243498">
    <property type="component" value="Unassembled WGS sequence"/>
</dbReference>
<dbReference type="STRING" id="1081105.A0A167CKT5"/>
<dbReference type="EMBL" id="AZHC01000016">
    <property type="protein sequence ID" value="OAA41311.1"/>
    <property type="molecule type" value="Genomic_DNA"/>
</dbReference>